<sequence length="726" mass="78962">MSEYPNTPLQCAHVSLRALLVSCAFAASPAWGQTVQGQPAAPQGTAASKQKDQGSHGAAQSSFLTVNGKRQTAAAYRASSSVTALKIPAPIQKTPVSIQVVTQALIQDRGVLSINQAIETVSGVKRNLTFPNSLTFRIRGFADSSTTLRDGFREQTGTQDIQGVNTIEVLKGPASVLYGGSTSSGGTVNVTTKRAVADTFLHTGLSGGSFGLFRGTVDGNRDLSGHGTFLGRINFAYQRDDTFRNFGSNESTYIAPTFHWHPTQRDSIDVFSSYQLSNYTWGASQTPLVRKALAMPLSYNFDNQTLGASHQKSWRLGYNWVHEFSSSFRFRSGFASSITNYNFGSDRLSTLSLSSNGRTLARAVSSGPQMGKDFDLQNEFSGHFGTGPIRHDWLAGSELYQTDYSAKTWTASLPPLILAAPSYTAVPGTAHLRSNIATQANAASVYFQDYMTLFNRLYLLGGGRYDVTATSSANKRGGSESSFSKNRFSPRLGILYAPLKATSVYFNWSTSFLPTSTSSYRGTPLAPSLSRQIEAGIKQQLFHNRLQATVAVYDIHRSNVATTDPAHPLYSIAVGQQRSRGVEADVSGEILPGWKAVLSYAYTFATVTRDNTYPVGSILAGVAKHTGNIWTTYEFDTHSTLRGLGVGFGLRAATRREATLPNSFYLPGYFRVDTALWYRLTLKGRPLRAQLTLNNLTNARIYDTNGTFSMRAEAPRSALGSVQIDF</sequence>
<evidence type="ECO:0000256" key="15">
    <source>
        <dbReference type="RuleBase" id="RU003357"/>
    </source>
</evidence>
<dbReference type="Pfam" id="PF07715">
    <property type="entry name" value="Plug"/>
    <property type="match status" value="1"/>
</dbReference>
<comment type="caution">
    <text evidence="20">The sequence shown here is derived from an EMBL/GenBank/DDBJ whole genome shotgun (WGS) entry which is preliminary data.</text>
</comment>
<evidence type="ECO:0000256" key="3">
    <source>
        <dbReference type="ARBA" id="ARBA00022448"/>
    </source>
</evidence>
<feature type="domain" description="TonB-dependent receptor-like beta-barrel" evidence="18">
    <location>
        <begin position="236"/>
        <end position="696"/>
    </location>
</feature>
<feature type="signal peptide" evidence="17">
    <location>
        <begin position="1"/>
        <end position="26"/>
    </location>
</feature>
<evidence type="ECO:0000256" key="9">
    <source>
        <dbReference type="ARBA" id="ARBA00023065"/>
    </source>
</evidence>
<feature type="chain" id="PRO_5045249452" evidence="17">
    <location>
        <begin position="27"/>
        <end position="726"/>
    </location>
</feature>
<keyword evidence="5" id="KW-0410">Iron transport</keyword>
<dbReference type="Gene3D" id="2.170.130.10">
    <property type="entry name" value="TonB-dependent receptor, plug domain"/>
    <property type="match status" value="1"/>
</dbReference>
<dbReference type="EMBL" id="JAPIUX010000007">
    <property type="protein sequence ID" value="MCX2561404.1"/>
    <property type="molecule type" value="Genomic_DNA"/>
</dbReference>
<reference evidence="20 21" key="1">
    <citation type="submission" date="2022-11" db="EMBL/GenBank/DDBJ databases">
        <title>Genome sequencing of Acetobacter type strain.</title>
        <authorList>
            <person name="Heo J."/>
            <person name="Lee D."/>
            <person name="Han B.-H."/>
            <person name="Hong S.-B."/>
            <person name="Kwon S.-W."/>
        </authorList>
    </citation>
    <scope>NUCLEOTIDE SEQUENCE [LARGE SCALE GENOMIC DNA]</scope>
    <source>
        <strain evidence="20 21">KACC 21251</strain>
    </source>
</reference>
<dbReference type="CDD" id="cd01347">
    <property type="entry name" value="ligand_gated_channel"/>
    <property type="match status" value="1"/>
</dbReference>
<dbReference type="NCBIfam" id="TIGR01783">
    <property type="entry name" value="TonB-siderophor"/>
    <property type="match status" value="1"/>
</dbReference>
<dbReference type="RefSeq" id="WP_166123066.1">
    <property type="nucleotide sequence ID" value="NZ_JAPIUX010000007.1"/>
</dbReference>
<name>A0ABT3Q820_9PROT</name>
<evidence type="ECO:0000256" key="10">
    <source>
        <dbReference type="ARBA" id="ARBA00023077"/>
    </source>
</evidence>
<evidence type="ECO:0000256" key="4">
    <source>
        <dbReference type="ARBA" id="ARBA00022452"/>
    </source>
</evidence>
<dbReference type="InterPro" id="IPR037066">
    <property type="entry name" value="Plug_dom_sf"/>
</dbReference>
<comment type="similarity">
    <text evidence="2 14 15">Belongs to the TonB-dependent receptor family.</text>
</comment>
<dbReference type="Proteomes" id="UP001526446">
    <property type="component" value="Unassembled WGS sequence"/>
</dbReference>
<dbReference type="PANTHER" id="PTHR32552">
    <property type="entry name" value="FERRICHROME IRON RECEPTOR-RELATED"/>
    <property type="match status" value="1"/>
</dbReference>
<evidence type="ECO:0000256" key="6">
    <source>
        <dbReference type="ARBA" id="ARBA00022692"/>
    </source>
</evidence>
<dbReference type="InterPro" id="IPR039426">
    <property type="entry name" value="TonB-dep_rcpt-like"/>
</dbReference>
<evidence type="ECO:0000256" key="7">
    <source>
        <dbReference type="ARBA" id="ARBA00022729"/>
    </source>
</evidence>
<keyword evidence="4 14" id="KW-1134">Transmembrane beta strand</keyword>
<dbReference type="Gene3D" id="2.40.170.20">
    <property type="entry name" value="TonB-dependent receptor, beta-barrel domain"/>
    <property type="match status" value="1"/>
</dbReference>
<keyword evidence="7 17" id="KW-0732">Signal</keyword>
<keyword evidence="6 14" id="KW-0812">Transmembrane</keyword>
<feature type="compositionally biased region" description="Low complexity" evidence="16">
    <location>
        <begin position="36"/>
        <end position="47"/>
    </location>
</feature>
<evidence type="ECO:0000259" key="19">
    <source>
        <dbReference type="Pfam" id="PF07715"/>
    </source>
</evidence>
<keyword evidence="21" id="KW-1185">Reference proteome</keyword>
<keyword evidence="3 14" id="KW-0813">Transport</keyword>
<evidence type="ECO:0000256" key="13">
    <source>
        <dbReference type="ARBA" id="ARBA00023237"/>
    </source>
</evidence>
<dbReference type="PANTHER" id="PTHR32552:SF68">
    <property type="entry name" value="FERRICHROME OUTER MEMBRANE TRANSPORTER_PHAGE RECEPTOR"/>
    <property type="match status" value="1"/>
</dbReference>
<evidence type="ECO:0000256" key="17">
    <source>
        <dbReference type="SAM" id="SignalP"/>
    </source>
</evidence>
<keyword evidence="12 20" id="KW-0675">Receptor</keyword>
<keyword evidence="9" id="KW-0406">Ion transport</keyword>
<evidence type="ECO:0000256" key="16">
    <source>
        <dbReference type="SAM" id="MobiDB-lite"/>
    </source>
</evidence>
<keyword evidence="10 15" id="KW-0798">TonB box</keyword>
<feature type="region of interest" description="Disordered" evidence="16">
    <location>
        <begin position="34"/>
        <end position="63"/>
    </location>
</feature>
<evidence type="ECO:0000256" key="11">
    <source>
        <dbReference type="ARBA" id="ARBA00023136"/>
    </source>
</evidence>
<evidence type="ECO:0000313" key="21">
    <source>
        <dbReference type="Proteomes" id="UP001526446"/>
    </source>
</evidence>
<dbReference type="SUPFAM" id="SSF56935">
    <property type="entry name" value="Porins"/>
    <property type="match status" value="1"/>
</dbReference>
<feature type="domain" description="TonB-dependent receptor plug" evidence="19">
    <location>
        <begin position="91"/>
        <end position="185"/>
    </location>
</feature>
<dbReference type="InterPro" id="IPR036942">
    <property type="entry name" value="Beta-barrel_TonB_sf"/>
</dbReference>
<evidence type="ECO:0000256" key="1">
    <source>
        <dbReference type="ARBA" id="ARBA00004571"/>
    </source>
</evidence>
<evidence type="ECO:0000256" key="12">
    <source>
        <dbReference type="ARBA" id="ARBA00023170"/>
    </source>
</evidence>
<evidence type="ECO:0000259" key="18">
    <source>
        <dbReference type="Pfam" id="PF00593"/>
    </source>
</evidence>
<gene>
    <name evidence="20" type="ORF">OQ252_08365</name>
</gene>
<protein>
    <submittedName>
        <fullName evidence="20">TonB-dependent receptor</fullName>
    </submittedName>
</protein>
<evidence type="ECO:0000313" key="20">
    <source>
        <dbReference type="EMBL" id="MCX2561404.1"/>
    </source>
</evidence>
<evidence type="ECO:0000256" key="2">
    <source>
        <dbReference type="ARBA" id="ARBA00009810"/>
    </source>
</evidence>
<organism evidence="20 21">
    <name type="scientific">Acetobacter farinalis</name>
    <dbReference type="NCBI Taxonomy" id="1260984"/>
    <lineage>
        <taxon>Bacteria</taxon>
        <taxon>Pseudomonadati</taxon>
        <taxon>Pseudomonadota</taxon>
        <taxon>Alphaproteobacteria</taxon>
        <taxon>Acetobacterales</taxon>
        <taxon>Acetobacteraceae</taxon>
        <taxon>Acetobacter</taxon>
    </lineage>
</organism>
<comment type="subcellular location">
    <subcellularLocation>
        <location evidence="1 14">Cell outer membrane</location>
        <topology evidence="1 14">Multi-pass membrane protein</topology>
    </subcellularLocation>
</comment>
<evidence type="ECO:0000256" key="14">
    <source>
        <dbReference type="PROSITE-ProRule" id="PRU01360"/>
    </source>
</evidence>
<keyword evidence="13 14" id="KW-0998">Cell outer membrane</keyword>
<dbReference type="InterPro" id="IPR012910">
    <property type="entry name" value="Plug_dom"/>
</dbReference>
<dbReference type="Pfam" id="PF00593">
    <property type="entry name" value="TonB_dep_Rec_b-barrel"/>
    <property type="match status" value="1"/>
</dbReference>
<dbReference type="InterPro" id="IPR010105">
    <property type="entry name" value="TonB_sidphr_rcpt"/>
</dbReference>
<evidence type="ECO:0000256" key="8">
    <source>
        <dbReference type="ARBA" id="ARBA00023004"/>
    </source>
</evidence>
<accession>A0ABT3Q820</accession>
<proteinExistence type="inferred from homology"/>
<dbReference type="PROSITE" id="PS52016">
    <property type="entry name" value="TONB_DEPENDENT_REC_3"/>
    <property type="match status" value="1"/>
</dbReference>
<keyword evidence="11 14" id="KW-0472">Membrane</keyword>
<dbReference type="InterPro" id="IPR000531">
    <property type="entry name" value="Beta-barrel_TonB"/>
</dbReference>
<keyword evidence="8" id="KW-0408">Iron</keyword>
<evidence type="ECO:0000256" key="5">
    <source>
        <dbReference type="ARBA" id="ARBA00022496"/>
    </source>
</evidence>